<reference evidence="13 14" key="1">
    <citation type="journal article" date="2019" name="Emerg. Microbes Infect.">
        <title>Comprehensive subspecies identification of 175 nontuberculous mycobacteria species based on 7547 genomic profiles.</title>
        <authorList>
            <person name="Matsumoto Y."/>
            <person name="Kinjo T."/>
            <person name="Motooka D."/>
            <person name="Nabeya D."/>
            <person name="Jung N."/>
            <person name="Uechi K."/>
            <person name="Horii T."/>
            <person name="Iida T."/>
            <person name="Fujita J."/>
            <person name="Nakamura S."/>
        </authorList>
    </citation>
    <scope>NUCLEOTIDE SEQUENCE [LARGE SCALE GENOMIC DNA]</scope>
    <source>
        <strain evidence="13 14">JCM 6396</strain>
    </source>
</reference>
<evidence type="ECO:0000256" key="10">
    <source>
        <dbReference type="SAM" id="MobiDB-lite"/>
    </source>
</evidence>
<keyword evidence="6" id="KW-0029">Amino-acid transport</keyword>
<dbReference type="Proteomes" id="UP000467006">
    <property type="component" value="Chromosome"/>
</dbReference>
<evidence type="ECO:0000256" key="5">
    <source>
        <dbReference type="ARBA" id="ARBA00022692"/>
    </source>
</evidence>
<keyword evidence="3 9" id="KW-0813">Transport</keyword>
<comment type="similarity">
    <text evidence="2">Belongs to the binding-protein-dependent transport system permease family. HisMQ subfamily.</text>
</comment>
<evidence type="ECO:0000256" key="7">
    <source>
        <dbReference type="ARBA" id="ARBA00022989"/>
    </source>
</evidence>
<dbReference type="GO" id="GO:0043190">
    <property type="term" value="C:ATP-binding cassette (ABC) transporter complex"/>
    <property type="evidence" value="ECO:0007669"/>
    <property type="project" value="InterPro"/>
</dbReference>
<protein>
    <submittedName>
        <fullName evidence="13">Amino acid ABC transporter permease</fullName>
    </submittedName>
</protein>
<dbReference type="PANTHER" id="PTHR30614:SF20">
    <property type="entry name" value="GLUTAMINE TRANSPORT SYSTEM PERMEASE PROTEIN GLNP"/>
    <property type="match status" value="1"/>
</dbReference>
<dbReference type="InterPro" id="IPR000515">
    <property type="entry name" value="MetI-like"/>
</dbReference>
<dbReference type="GO" id="GO:0006865">
    <property type="term" value="P:amino acid transport"/>
    <property type="evidence" value="ECO:0007669"/>
    <property type="project" value="UniProtKB-KW"/>
</dbReference>
<dbReference type="AlphaFoldDB" id="A0A7I7K5M6"/>
<evidence type="ECO:0000256" key="11">
    <source>
        <dbReference type="SAM" id="SignalP"/>
    </source>
</evidence>
<dbReference type="Pfam" id="PF00497">
    <property type="entry name" value="SBP_bac_3"/>
    <property type="match status" value="1"/>
</dbReference>
<gene>
    <name evidence="13" type="ORF">MDUV_43000</name>
</gene>
<evidence type="ECO:0000256" key="2">
    <source>
        <dbReference type="ARBA" id="ARBA00010072"/>
    </source>
</evidence>
<evidence type="ECO:0000259" key="12">
    <source>
        <dbReference type="PROSITE" id="PS50928"/>
    </source>
</evidence>
<feature type="transmembrane region" description="Helical" evidence="9">
    <location>
        <begin position="438"/>
        <end position="457"/>
    </location>
</feature>
<feature type="transmembrane region" description="Helical" evidence="9">
    <location>
        <begin position="370"/>
        <end position="392"/>
    </location>
</feature>
<dbReference type="InterPro" id="IPR043429">
    <property type="entry name" value="ArtM/GltK/GlnP/TcyL/YhdX-like"/>
</dbReference>
<dbReference type="KEGG" id="mdu:MDUV_43000"/>
<dbReference type="Gene3D" id="1.10.3720.10">
    <property type="entry name" value="MetI-like"/>
    <property type="match status" value="1"/>
</dbReference>
<dbReference type="CDD" id="cd06261">
    <property type="entry name" value="TM_PBP2"/>
    <property type="match status" value="1"/>
</dbReference>
<dbReference type="CDD" id="cd13530">
    <property type="entry name" value="PBP2_peptides_like"/>
    <property type="match status" value="1"/>
</dbReference>
<evidence type="ECO:0000313" key="14">
    <source>
        <dbReference type="Proteomes" id="UP000467006"/>
    </source>
</evidence>
<keyword evidence="14" id="KW-1185">Reference proteome</keyword>
<keyword evidence="7 9" id="KW-1133">Transmembrane helix</keyword>
<feature type="domain" description="ABC transmembrane type-1" evidence="12">
    <location>
        <begin position="366"/>
        <end position="560"/>
    </location>
</feature>
<evidence type="ECO:0000256" key="8">
    <source>
        <dbReference type="ARBA" id="ARBA00023136"/>
    </source>
</evidence>
<keyword evidence="4" id="KW-1003">Cell membrane</keyword>
<feature type="chain" id="PRO_5029467015" evidence="11">
    <location>
        <begin position="20"/>
        <end position="588"/>
    </location>
</feature>
<dbReference type="EMBL" id="AP022563">
    <property type="protein sequence ID" value="BBX19440.1"/>
    <property type="molecule type" value="Genomic_DNA"/>
</dbReference>
<feature type="signal peptide" evidence="11">
    <location>
        <begin position="1"/>
        <end position="19"/>
    </location>
</feature>
<evidence type="ECO:0000256" key="9">
    <source>
        <dbReference type="RuleBase" id="RU363032"/>
    </source>
</evidence>
<keyword evidence="8 9" id="KW-0472">Membrane</keyword>
<dbReference type="PROSITE" id="PS50928">
    <property type="entry name" value="ABC_TM1"/>
    <property type="match status" value="1"/>
</dbReference>
<evidence type="ECO:0000256" key="3">
    <source>
        <dbReference type="ARBA" id="ARBA00022448"/>
    </source>
</evidence>
<name>A0A7I7K5M6_9MYCO</name>
<feature type="transmembrane region" description="Helical" evidence="9">
    <location>
        <begin position="540"/>
        <end position="563"/>
    </location>
</feature>
<keyword evidence="11" id="KW-0732">Signal</keyword>
<dbReference type="SUPFAM" id="SSF53850">
    <property type="entry name" value="Periplasmic binding protein-like II"/>
    <property type="match status" value="1"/>
</dbReference>
<dbReference type="PANTHER" id="PTHR30614">
    <property type="entry name" value="MEMBRANE COMPONENT OF AMINO ACID ABC TRANSPORTER"/>
    <property type="match status" value="1"/>
</dbReference>
<feature type="region of interest" description="Disordered" evidence="10">
    <location>
        <begin position="37"/>
        <end position="56"/>
    </location>
</feature>
<dbReference type="InterPro" id="IPR035906">
    <property type="entry name" value="MetI-like_sf"/>
</dbReference>
<feature type="transmembrane region" description="Helical" evidence="9">
    <location>
        <begin position="412"/>
        <end position="432"/>
    </location>
</feature>
<dbReference type="Pfam" id="PF00528">
    <property type="entry name" value="BPD_transp_1"/>
    <property type="match status" value="1"/>
</dbReference>
<dbReference type="NCBIfam" id="TIGR01726">
    <property type="entry name" value="HEQRo_perm_3TM"/>
    <property type="match status" value="1"/>
</dbReference>
<comment type="subcellular location">
    <subcellularLocation>
        <location evidence="1 9">Cell membrane</location>
        <topology evidence="1 9">Multi-pass membrane protein</topology>
    </subcellularLocation>
</comment>
<evidence type="ECO:0000256" key="6">
    <source>
        <dbReference type="ARBA" id="ARBA00022970"/>
    </source>
</evidence>
<accession>A0A7I7K5M6</accession>
<dbReference type="SMART" id="SM00062">
    <property type="entry name" value="PBPb"/>
    <property type="match status" value="1"/>
</dbReference>
<dbReference type="SUPFAM" id="SSF161098">
    <property type="entry name" value="MetI-like"/>
    <property type="match status" value="1"/>
</dbReference>
<evidence type="ECO:0000256" key="4">
    <source>
        <dbReference type="ARBA" id="ARBA00022475"/>
    </source>
</evidence>
<dbReference type="InterPro" id="IPR001638">
    <property type="entry name" value="Solute-binding_3/MltF_N"/>
</dbReference>
<dbReference type="InterPro" id="IPR010065">
    <property type="entry name" value="AA_ABC_transptr_permease_3TM"/>
</dbReference>
<evidence type="ECO:0000256" key="1">
    <source>
        <dbReference type="ARBA" id="ARBA00004651"/>
    </source>
</evidence>
<proteinExistence type="inferred from homology"/>
<organism evidence="13 14">
    <name type="scientific">Mycolicibacterium duvalii</name>
    <dbReference type="NCBI Taxonomy" id="39688"/>
    <lineage>
        <taxon>Bacteria</taxon>
        <taxon>Bacillati</taxon>
        <taxon>Actinomycetota</taxon>
        <taxon>Actinomycetes</taxon>
        <taxon>Mycobacteriales</taxon>
        <taxon>Mycobacteriaceae</taxon>
        <taxon>Mycolicibacterium</taxon>
    </lineage>
</organism>
<evidence type="ECO:0000313" key="13">
    <source>
        <dbReference type="EMBL" id="BBX19440.1"/>
    </source>
</evidence>
<feature type="transmembrane region" description="Helical" evidence="9">
    <location>
        <begin position="503"/>
        <end position="520"/>
    </location>
</feature>
<dbReference type="GO" id="GO:0022857">
    <property type="term" value="F:transmembrane transporter activity"/>
    <property type="evidence" value="ECO:0007669"/>
    <property type="project" value="InterPro"/>
</dbReference>
<dbReference type="Gene3D" id="3.40.190.10">
    <property type="entry name" value="Periplasmic binding protein-like II"/>
    <property type="match status" value="2"/>
</dbReference>
<sequence>MKALAWALTVWLVAAMAWAAPARADVDQCAPPGLESASPLPTNLAASTGGPDADRYTTDSVVPLESVDVDALGLIQPGTLTVGTLSDAPPSICINSAGQFTGYDNELLRAVADKLGLQIRFVGTEFSGLLAQVAGRRFDVGSSSITTTDARRDTVGFTNGYDFGYFSLVVPQGSPITGFDQLAAGQRIGVVQGTVQEAYVVDTLGLQPVKYPDYNTVYASLKTGQIDAWVAPSQQAQGTVQPGDPTEIIENTFSLDNFIAWAVAQDNQPLIDALNSGLDAVIADGTWARLYSEWVPRAVPPGWKPGSKAAPEPQLPDFNAIAEQNAAQAAPAQPAQQKSTLAQLKDAFGNWELYKQAIPDLLTTGLPNTLILTISASVIGLVLGMVLAIAGISRSRWLRWPARVYTDVFRGLPEVVIILLIGLGVGPVVGHLTGNNPYPLGIAALGLMAAAYVGEIFRSGIQSVDPGQLEASRALGFSYSTSMRMVVVPQGVRRVLPALMNQFISLLKASSLVYFLGLIADQRELFQVGRDLNAQTGNLSPLVAAGLFYLMLTIPLTHLVNYIDDRLRRGRAPDEEDPLVSSTAQEMN</sequence>
<keyword evidence="5 9" id="KW-0812">Transmembrane</keyword>